<dbReference type="Proteomes" id="UP001497680">
    <property type="component" value="Unassembled WGS sequence"/>
</dbReference>
<dbReference type="EMBL" id="MU394281">
    <property type="protein sequence ID" value="KAI6093273.1"/>
    <property type="molecule type" value="Genomic_DNA"/>
</dbReference>
<comment type="caution">
    <text evidence="1">The sequence shown here is derived from an EMBL/GenBank/DDBJ whole genome shotgun (WGS) entry which is preliminary data.</text>
</comment>
<gene>
    <name evidence="1" type="ORF">F4821DRAFT_222560</name>
</gene>
<evidence type="ECO:0000313" key="1">
    <source>
        <dbReference type="EMBL" id="KAI6093273.1"/>
    </source>
</evidence>
<name>A0ACC0DKZ6_9PEZI</name>
<proteinExistence type="predicted"/>
<sequence length="372" mass="40619">MSAEPPVPETSVLAVASHVVSGNVGNKIAVFVLQSMGCDVSALNTVQFSNHTGYRQWKGTRVSAQEITDLWEGLKQSYLDGYDMMLSGYVPGAPAVEAVGNIAKELRHKAEESQNPGSFFWVLDPVMGDNGRLYVADDVVPAYKSLIHYADLILPNQFEAELLSGVKITDSASLEQAIRVLHQDYGVPHIVITSVSLPLSSSSSAASTPIIPCTSPTQTPRTMSVVGSTMTASDRRPRLFKIRFPVFECYFSGTGDMFAALMVVRMREAVAKYDPKHDATLGERRSWLSSDDVDALDLPLAKAAEKVLASMHEVLARTCEGMTAEMKEVKAKNQDIDEKTLHLIKSRAAELKLARNLGCLRDPAVAYRAEKL</sequence>
<accession>A0ACC0DKZ6</accession>
<evidence type="ECO:0000313" key="2">
    <source>
        <dbReference type="Proteomes" id="UP001497680"/>
    </source>
</evidence>
<reference evidence="1 2" key="1">
    <citation type="journal article" date="2022" name="New Phytol.">
        <title>Ecological generalism drives hyperdiversity of secondary metabolite gene clusters in xylarialean endophytes.</title>
        <authorList>
            <person name="Franco M.E.E."/>
            <person name="Wisecaver J.H."/>
            <person name="Arnold A.E."/>
            <person name="Ju Y.M."/>
            <person name="Slot J.C."/>
            <person name="Ahrendt S."/>
            <person name="Moore L.P."/>
            <person name="Eastman K.E."/>
            <person name="Scott K."/>
            <person name="Konkel Z."/>
            <person name="Mondo S.J."/>
            <person name="Kuo A."/>
            <person name="Hayes R.D."/>
            <person name="Haridas S."/>
            <person name="Andreopoulos B."/>
            <person name="Riley R."/>
            <person name="LaButti K."/>
            <person name="Pangilinan J."/>
            <person name="Lipzen A."/>
            <person name="Amirebrahimi M."/>
            <person name="Yan J."/>
            <person name="Adam C."/>
            <person name="Keymanesh K."/>
            <person name="Ng V."/>
            <person name="Louie K."/>
            <person name="Northen T."/>
            <person name="Drula E."/>
            <person name="Henrissat B."/>
            <person name="Hsieh H.M."/>
            <person name="Youens-Clark K."/>
            <person name="Lutzoni F."/>
            <person name="Miadlikowska J."/>
            <person name="Eastwood D.C."/>
            <person name="Hamelin R.C."/>
            <person name="Grigoriev I.V."/>
            <person name="U'Ren J.M."/>
        </authorList>
    </citation>
    <scope>NUCLEOTIDE SEQUENCE [LARGE SCALE GENOMIC DNA]</scope>
    <source>
        <strain evidence="1 2">ER1909</strain>
    </source>
</reference>
<protein>
    <submittedName>
        <fullName evidence="1">Ribokinase-like protein</fullName>
    </submittedName>
</protein>
<organism evidence="1 2">
    <name type="scientific">Hypoxylon rubiginosum</name>
    <dbReference type="NCBI Taxonomy" id="110542"/>
    <lineage>
        <taxon>Eukaryota</taxon>
        <taxon>Fungi</taxon>
        <taxon>Dikarya</taxon>
        <taxon>Ascomycota</taxon>
        <taxon>Pezizomycotina</taxon>
        <taxon>Sordariomycetes</taxon>
        <taxon>Xylariomycetidae</taxon>
        <taxon>Xylariales</taxon>
        <taxon>Hypoxylaceae</taxon>
        <taxon>Hypoxylon</taxon>
    </lineage>
</organism>
<keyword evidence="2" id="KW-1185">Reference proteome</keyword>